<dbReference type="InterPro" id="IPR002138">
    <property type="entry name" value="Pept_C14_p10"/>
</dbReference>
<accession>A0A6P8L9G4</accession>
<evidence type="ECO:0000313" key="18">
    <source>
        <dbReference type="Proteomes" id="UP000515162"/>
    </source>
</evidence>
<evidence type="ECO:0000259" key="17">
    <source>
        <dbReference type="PROSITE" id="PS50208"/>
    </source>
</evidence>
<evidence type="ECO:0000256" key="9">
    <source>
        <dbReference type="ARBA" id="ARBA00022859"/>
    </source>
</evidence>
<evidence type="ECO:0000256" key="6">
    <source>
        <dbReference type="ARBA" id="ARBA00022703"/>
    </source>
</evidence>
<evidence type="ECO:0000256" key="5">
    <source>
        <dbReference type="ARBA" id="ARBA00022670"/>
    </source>
</evidence>
<dbReference type="Pfam" id="PF23724">
    <property type="entry name" value="Dredd_2nd"/>
    <property type="match status" value="1"/>
</dbReference>
<dbReference type="Gene3D" id="3.40.50.1460">
    <property type="match status" value="1"/>
</dbReference>
<name>A0A6P8L9G4_DROMA</name>
<keyword evidence="18" id="KW-1185">Reference proteome</keyword>
<dbReference type="PANTHER" id="PTHR22576:SF41">
    <property type="entry name" value="CASPASE 14, APOPTOSIS-RELATED CYSTEINE PEPTIDASE"/>
    <property type="match status" value="1"/>
</dbReference>
<evidence type="ECO:0000256" key="1">
    <source>
        <dbReference type="ARBA" id="ARBA00004496"/>
    </source>
</evidence>
<gene>
    <name evidence="19" type="primary">LOC117148475</name>
</gene>
<evidence type="ECO:0000256" key="10">
    <source>
        <dbReference type="ARBA" id="ARBA00023145"/>
    </source>
</evidence>
<dbReference type="PROSITE" id="PS50207">
    <property type="entry name" value="CASPASE_P10"/>
    <property type="match status" value="1"/>
</dbReference>
<reference evidence="19" key="1">
    <citation type="submission" date="2025-08" db="UniProtKB">
        <authorList>
            <consortium name="RefSeq"/>
        </authorList>
    </citation>
    <scope>IDENTIFICATION</scope>
    <source>
        <strain evidence="19">Mau12</strain>
        <tissue evidence="19">Whole Body</tissue>
    </source>
</reference>
<dbReference type="FunFam" id="3.40.50.1460:FF:000029">
    <property type="entry name" value="Death related ced-3/Nedd2-like protein"/>
    <property type="match status" value="1"/>
</dbReference>
<keyword evidence="7" id="KW-0378">Hydrolase</keyword>
<feature type="domain" description="Caspase family p10" evidence="16">
    <location>
        <begin position="416"/>
        <end position="494"/>
    </location>
</feature>
<keyword evidence="8" id="KW-0788">Thiol protease</keyword>
<dbReference type="InterPro" id="IPR011600">
    <property type="entry name" value="Pept_C14_caspase"/>
</dbReference>
<dbReference type="PROSITE" id="PS50208">
    <property type="entry name" value="CASPASE_P20"/>
    <property type="match status" value="1"/>
</dbReference>
<evidence type="ECO:0000256" key="11">
    <source>
        <dbReference type="ARBA" id="ARBA00051626"/>
    </source>
</evidence>
<comment type="similarity">
    <text evidence="2 15">Belongs to the peptidase C14A family.</text>
</comment>
<proteinExistence type="inferred from homology"/>
<protein>
    <recommendedName>
        <fullName evidence="13">Caspase-8</fullName>
        <ecNumber evidence="12">3.4.22.61</ecNumber>
    </recommendedName>
    <alternativeName>
        <fullName evidence="14">Death-related ced-3/NEDD2-like protein</fullName>
    </alternativeName>
</protein>
<sequence>MAGSNLLIHLDTIDQNDLIYAERDMNFAQKVSLCFLLYGDDHSDATYILQKLLVMARSDLSQSDLLIKFAKSRPETWRRHLVEALCIIGARKVLRRLGFCWQELRMHYLPHIAGITLHVHPLLKSLYRMCEELSLAQSGRLFLDVGEKVASQQAGDPLRFYDPAYLEIFLLDWLTKRSIKLGDINAAGSNVDLLVEHLKFNDLHAQAKLLTDTIISNAPEPDAAGTAAMAIKQEIESDNQQSKAPAIKRIGALKLTRENAGIALIINQQEFHRNVSKDIKKLLSPDPLHRRAGTDVDKERLIEVFSSMGYNVEAYDNVDHLGIIERIRSACERSLLRDSLVVFILSHGFEEAVYGANSIALKISDIENMLCSYGTLSNKPKLLIIQACQEKPAQKKEQNEPFNLDVTTRSPGQHINMLRAMSTVNGYAALRHTQKGSWFIGSLCDAIDSHSSSEHIADILTIVTNEVSKKRGSNDESMVPNVKSTFRQHVYFPPRQ</sequence>
<evidence type="ECO:0000256" key="7">
    <source>
        <dbReference type="ARBA" id="ARBA00022801"/>
    </source>
</evidence>
<comment type="subcellular location">
    <subcellularLocation>
        <location evidence="1">Cytoplasm</location>
    </subcellularLocation>
</comment>
<dbReference type="EC" id="3.4.22.61" evidence="12"/>
<dbReference type="InterPro" id="IPR056259">
    <property type="entry name" value="Dredd_N"/>
</dbReference>
<dbReference type="InterPro" id="IPR001309">
    <property type="entry name" value="Pept_C14_p20"/>
</dbReference>
<dbReference type="InterPro" id="IPR015917">
    <property type="entry name" value="Pept_C14A"/>
</dbReference>
<dbReference type="GO" id="GO:0045087">
    <property type="term" value="P:innate immune response"/>
    <property type="evidence" value="ECO:0007669"/>
    <property type="project" value="UniProtKB-KW"/>
</dbReference>
<evidence type="ECO:0000256" key="15">
    <source>
        <dbReference type="RuleBase" id="RU003971"/>
    </source>
</evidence>
<dbReference type="Proteomes" id="UP000515162">
    <property type="component" value="Chromosome X"/>
</dbReference>
<dbReference type="GO" id="GO:0006508">
    <property type="term" value="P:proteolysis"/>
    <property type="evidence" value="ECO:0007669"/>
    <property type="project" value="UniProtKB-KW"/>
</dbReference>
<keyword evidence="6" id="KW-0053">Apoptosis</keyword>
<evidence type="ECO:0000256" key="2">
    <source>
        <dbReference type="ARBA" id="ARBA00010134"/>
    </source>
</evidence>
<dbReference type="Pfam" id="PF23725">
    <property type="entry name" value="Dredd_N"/>
    <property type="match status" value="1"/>
</dbReference>
<dbReference type="SMART" id="SM00115">
    <property type="entry name" value="CASc"/>
    <property type="match status" value="1"/>
</dbReference>
<dbReference type="InterPro" id="IPR056260">
    <property type="entry name" value="Dredd_2nd"/>
</dbReference>
<keyword evidence="3" id="KW-0963">Cytoplasm</keyword>
<evidence type="ECO:0000259" key="16">
    <source>
        <dbReference type="PROSITE" id="PS50207"/>
    </source>
</evidence>
<dbReference type="Pfam" id="PF00656">
    <property type="entry name" value="Peptidase_C14"/>
    <property type="match status" value="1"/>
</dbReference>
<evidence type="ECO:0000313" key="19">
    <source>
        <dbReference type="RefSeq" id="XP_033171741.1"/>
    </source>
</evidence>
<dbReference type="GeneID" id="117148475"/>
<dbReference type="PANTHER" id="PTHR22576">
    <property type="entry name" value="MUCOSA ASSOCIATED LYMPHOID TISSUE LYMPHOMA TRANSLOCATION PROTEIN 1/PARACASPASE"/>
    <property type="match status" value="1"/>
</dbReference>
<dbReference type="InterPro" id="IPR052039">
    <property type="entry name" value="Caspase-related_regulators"/>
</dbReference>
<dbReference type="PRINTS" id="PR00376">
    <property type="entry name" value="IL1BCENZYME"/>
</dbReference>
<dbReference type="SUPFAM" id="SSF52129">
    <property type="entry name" value="Caspase-like"/>
    <property type="match status" value="1"/>
</dbReference>
<evidence type="ECO:0000256" key="13">
    <source>
        <dbReference type="ARBA" id="ARBA00068172"/>
    </source>
</evidence>
<dbReference type="InterPro" id="IPR029030">
    <property type="entry name" value="Caspase-like_dom_sf"/>
</dbReference>
<evidence type="ECO:0000256" key="8">
    <source>
        <dbReference type="ARBA" id="ARBA00022807"/>
    </source>
</evidence>
<organism evidence="18 19">
    <name type="scientific">Drosophila mauritiana</name>
    <name type="common">Fruit fly</name>
    <dbReference type="NCBI Taxonomy" id="7226"/>
    <lineage>
        <taxon>Eukaryota</taxon>
        <taxon>Metazoa</taxon>
        <taxon>Ecdysozoa</taxon>
        <taxon>Arthropoda</taxon>
        <taxon>Hexapoda</taxon>
        <taxon>Insecta</taxon>
        <taxon>Pterygota</taxon>
        <taxon>Neoptera</taxon>
        <taxon>Endopterygota</taxon>
        <taxon>Diptera</taxon>
        <taxon>Brachycera</taxon>
        <taxon>Muscomorpha</taxon>
        <taxon>Ephydroidea</taxon>
        <taxon>Drosophilidae</taxon>
        <taxon>Drosophila</taxon>
        <taxon>Sophophora</taxon>
    </lineage>
</organism>
<evidence type="ECO:0000256" key="14">
    <source>
        <dbReference type="ARBA" id="ARBA00079168"/>
    </source>
</evidence>
<evidence type="ECO:0000256" key="4">
    <source>
        <dbReference type="ARBA" id="ARBA00022588"/>
    </source>
</evidence>
<dbReference type="GO" id="GO:0004197">
    <property type="term" value="F:cysteine-type endopeptidase activity"/>
    <property type="evidence" value="ECO:0007669"/>
    <property type="project" value="InterPro"/>
</dbReference>
<keyword evidence="5" id="KW-0645">Protease</keyword>
<keyword evidence="4" id="KW-0399">Innate immunity</keyword>
<dbReference type="GO" id="GO:0006915">
    <property type="term" value="P:apoptotic process"/>
    <property type="evidence" value="ECO:0007669"/>
    <property type="project" value="UniProtKB-KW"/>
</dbReference>
<dbReference type="RefSeq" id="XP_033171741.1">
    <property type="nucleotide sequence ID" value="XM_033315850.1"/>
</dbReference>
<evidence type="ECO:0000256" key="12">
    <source>
        <dbReference type="ARBA" id="ARBA00066479"/>
    </source>
</evidence>
<dbReference type="CDD" id="cd00032">
    <property type="entry name" value="CASc"/>
    <property type="match status" value="1"/>
</dbReference>
<keyword evidence="10" id="KW-0865">Zymogen</keyword>
<evidence type="ECO:0000256" key="3">
    <source>
        <dbReference type="ARBA" id="ARBA00022490"/>
    </source>
</evidence>
<comment type="catalytic activity">
    <reaction evidence="11">
        <text>Strict requirement for Asp at position P1 and has a preferred cleavage sequence of (Leu/Asp/Val)-Glu-Thr-Asp-|-(Gly/Ser/Ala).</text>
        <dbReference type="EC" id="3.4.22.61"/>
    </reaction>
</comment>
<dbReference type="AlphaFoldDB" id="A0A6P8L9G4"/>
<keyword evidence="9" id="KW-0391">Immunity</keyword>
<dbReference type="GO" id="GO:0005737">
    <property type="term" value="C:cytoplasm"/>
    <property type="evidence" value="ECO:0007669"/>
    <property type="project" value="UniProtKB-SubCell"/>
</dbReference>
<feature type="domain" description="Caspase family p20" evidence="17">
    <location>
        <begin position="259"/>
        <end position="389"/>
    </location>
</feature>